<keyword evidence="2 4" id="KW-0238">DNA-binding</keyword>
<keyword evidence="7" id="KW-1185">Reference proteome</keyword>
<dbReference type="SUPFAM" id="SSF48498">
    <property type="entry name" value="Tetracyclin repressor-like, C-terminal domain"/>
    <property type="match status" value="1"/>
</dbReference>
<dbReference type="RefSeq" id="WP_257441388.1">
    <property type="nucleotide sequence ID" value="NZ_BAABBB010000001.1"/>
</dbReference>
<dbReference type="EMBL" id="BAABBB010000001">
    <property type="protein sequence ID" value="GAA3517236.1"/>
    <property type="molecule type" value="Genomic_DNA"/>
</dbReference>
<dbReference type="Gene3D" id="1.10.357.10">
    <property type="entry name" value="Tetracycline Repressor, domain 2"/>
    <property type="match status" value="1"/>
</dbReference>
<proteinExistence type="predicted"/>
<dbReference type="InterPro" id="IPR036271">
    <property type="entry name" value="Tet_transcr_reg_TetR-rel_C_sf"/>
</dbReference>
<evidence type="ECO:0000256" key="4">
    <source>
        <dbReference type="PROSITE-ProRule" id="PRU00335"/>
    </source>
</evidence>
<keyword evidence="1" id="KW-0805">Transcription regulation</keyword>
<evidence type="ECO:0000256" key="1">
    <source>
        <dbReference type="ARBA" id="ARBA00023015"/>
    </source>
</evidence>
<dbReference type="PROSITE" id="PS50977">
    <property type="entry name" value="HTH_TETR_2"/>
    <property type="match status" value="1"/>
</dbReference>
<reference evidence="7" key="1">
    <citation type="journal article" date="2019" name="Int. J. Syst. Evol. Microbiol.">
        <title>The Global Catalogue of Microorganisms (GCM) 10K type strain sequencing project: providing services to taxonomists for standard genome sequencing and annotation.</title>
        <authorList>
            <consortium name="The Broad Institute Genomics Platform"/>
            <consortium name="The Broad Institute Genome Sequencing Center for Infectious Disease"/>
            <person name="Wu L."/>
            <person name="Ma J."/>
        </authorList>
    </citation>
    <scope>NUCLEOTIDE SEQUENCE [LARGE SCALE GENOMIC DNA]</scope>
    <source>
        <strain evidence="7">JCM 17460</strain>
    </source>
</reference>
<feature type="domain" description="HTH tetR-type" evidence="5">
    <location>
        <begin position="9"/>
        <end position="69"/>
    </location>
</feature>
<protein>
    <submittedName>
        <fullName evidence="6">TetR/AcrR family transcriptional regulator</fullName>
    </submittedName>
</protein>
<dbReference type="Proteomes" id="UP001500301">
    <property type="component" value="Unassembled WGS sequence"/>
</dbReference>
<dbReference type="InterPro" id="IPR009057">
    <property type="entry name" value="Homeodomain-like_sf"/>
</dbReference>
<evidence type="ECO:0000256" key="2">
    <source>
        <dbReference type="ARBA" id="ARBA00023125"/>
    </source>
</evidence>
<evidence type="ECO:0000256" key="3">
    <source>
        <dbReference type="ARBA" id="ARBA00023163"/>
    </source>
</evidence>
<sequence length="200" mass="20930">METGTPREGDRRRQLAEAATDHVLEHGLIGLSLRPLAAALGTSDRMLLYHFSGKDDLVATVLHTSNERSIGLVRSLPAAPSVREAVLALWAASTHGQLERCQRLYVEAAALGLLGQEPYASVVGESNQAWLRALADLLVAAGCSPDLAPRAAHLLDAAMMGLQLDLPLDRGTAVLDRSVADLADAVASIAASAPGGQGSR</sequence>
<keyword evidence="3" id="KW-0804">Transcription</keyword>
<comment type="caution">
    <text evidence="6">The sequence shown here is derived from an EMBL/GenBank/DDBJ whole genome shotgun (WGS) entry which is preliminary data.</text>
</comment>
<evidence type="ECO:0000313" key="7">
    <source>
        <dbReference type="Proteomes" id="UP001500301"/>
    </source>
</evidence>
<evidence type="ECO:0000313" key="6">
    <source>
        <dbReference type="EMBL" id="GAA3517236.1"/>
    </source>
</evidence>
<dbReference type="SUPFAM" id="SSF46689">
    <property type="entry name" value="Homeodomain-like"/>
    <property type="match status" value="1"/>
</dbReference>
<organism evidence="6 7">
    <name type="scientific">Nocardioides daeguensis</name>
    <dbReference type="NCBI Taxonomy" id="908359"/>
    <lineage>
        <taxon>Bacteria</taxon>
        <taxon>Bacillati</taxon>
        <taxon>Actinomycetota</taxon>
        <taxon>Actinomycetes</taxon>
        <taxon>Propionibacteriales</taxon>
        <taxon>Nocardioidaceae</taxon>
        <taxon>Nocardioides</taxon>
    </lineage>
</organism>
<evidence type="ECO:0000259" key="5">
    <source>
        <dbReference type="PROSITE" id="PS50977"/>
    </source>
</evidence>
<name>A0ABP6UTX9_9ACTN</name>
<gene>
    <name evidence="6" type="ORF">GCM10022263_01150</name>
</gene>
<feature type="DNA-binding region" description="H-T-H motif" evidence="4">
    <location>
        <begin position="32"/>
        <end position="51"/>
    </location>
</feature>
<dbReference type="PANTHER" id="PTHR30055">
    <property type="entry name" value="HTH-TYPE TRANSCRIPTIONAL REGULATOR RUTR"/>
    <property type="match status" value="1"/>
</dbReference>
<dbReference type="PANTHER" id="PTHR30055:SF234">
    <property type="entry name" value="HTH-TYPE TRANSCRIPTIONAL REGULATOR BETI"/>
    <property type="match status" value="1"/>
</dbReference>
<dbReference type="Pfam" id="PF00440">
    <property type="entry name" value="TetR_N"/>
    <property type="match status" value="1"/>
</dbReference>
<dbReference type="InterPro" id="IPR001647">
    <property type="entry name" value="HTH_TetR"/>
</dbReference>
<dbReference type="InterPro" id="IPR050109">
    <property type="entry name" value="HTH-type_TetR-like_transc_reg"/>
</dbReference>
<accession>A0ABP6UTX9</accession>